<keyword evidence="6" id="KW-1185">Reference proteome</keyword>
<reference evidence="5 6" key="1">
    <citation type="submission" date="2017-02" db="EMBL/GenBank/DDBJ databases">
        <title>Natronthermophilus aegyptiacus gen. nov.,sp. nov., an aerobic, extremely halophilic alkalithermophilic archaeon isolated from the athalassohaline Wadi An Natrun, Egypt.</title>
        <authorList>
            <person name="Zhao B."/>
        </authorList>
    </citation>
    <scope>NUCLEOTIDE SEQUENCE [LARGE SCALE GENOMIC DNA]</scope>
    <source>
        <strain evidence="5 6">CGMCC 1.3597</strain>
    </source>
</reference>
<feature type="domain" description="HVO-0513-like N-terminal" evidence="4">
    <location>
        <begin position="17"/>
        <end position="145"/>
    </location>
</feature>
<sequence length="215" mass="23574">MKSVRVSLGHDQEALAPIHEGICASPDISRELILGGHAVDGIETITSFVYGDPEAYESLLTDLESVREYEMTPAEEGFFLYLRRGLGPDGRSLLDALTQETVVVVPPMEVRSDRTIRLTLVGHSSALSSVIEEISAGTTIDILWTSDRVTTTETPVSDRQLAALETAWEVGYYEVPRRNGIETVAEALDCAISTASELLRRGEAQIIGQTLERQR</sequence>
<evidence type="ECO:0000256" key="1">
    <source>
        <dbReference type="ARBA" id="ARBA00023015"/>
    </source>
</evidence>
<evidence type="ECO:0000259" key="4">
    <source>
        <dbReference type="Pfam" id="PF24278"/>
    </source>
</evidence>
<dbReference type="Pfam" id="PF04967">
    <property type="entry name" value="HTH_10"/>
    <property type="match status" value="1"/>
</dbReference>
<dbReference type="Pfam" id="PF24278">
    <property type="entry name" value="HVO_0513_N"/>
    <property type="match status" value="1"/>
</dbReference>
<dbReference type="AlphaFoldDB" id="A0A202E5P8"/>
<evidence type="ECO:0000259" key="3">
    <source>
        <dbReference type="Pfam" id="PF04967"/>
    </source>
</evidence>
<protein>
    <submittedName>
        <fullName evidence="5">Bacterio-opsin activator</fullName>
    </submittedName>
</protein>
<dbReference type="PANTHER" id="PTHR34236">
    <property type="entry name" value="DIMETHYL SULFOXIDE REDUCTASE TRANSCRIPTIONAL ACTIVATOR"/>
    <property type="match status" value="1"/>
</dbReference>
<dbReference type="EMBL" id="MWPH01000003">
    <property type="protein sequence ID" value="OVE83557.1"/>
    <property type="molecule type" value="Genomic_DNA"/>
</dbReference>
<dbReference type="InterPro" id="IPR056493">
    <property type="entry name" value="HVO_0513_N"/>
</dbReference>
<dbReference type="Proteomes" id="UP000196084">
    <property type="component" value="Unassembled WGS sequence"/>
</dbReference>
<comment type="caution">
    <text evidence="5">The sequence shown here is derived from an EMBL/GenBank/DDBJ whole genome shotgun (WGS) entry which is preliminary data.</text>
</comment>
<dbReference type="RefSeq" id="WP_054864055.1">
    <property type="nucleotide sequence ID" value="NZ_MWPH01000003.1"/>
</dbReference>
<accession>A0A202E5P8</accession>
<evidence type="ECO:0000313" key="5">
    <source>
        <dbReference type="EMBL" id="OVE83557.1"/>
    </source>
</evidence>
<feature type="domain" description="HTH bat-type" evidence="3">
    <location>
        <begin position="157"/>
        <end position="207"/>
    </location>
</feature>
<keyword evidence="1" id="KW-0805">Transcription regulation</keyword>
<organism evidence="5 6">
    <name type="scientific">Natronolimnobius baerhuensis</name>
    <dbReference type="NCBI Taxonomy" id="253108"/>
    <lineage>
        <taxon>Archaea</taxon>
        <taxon>Methanobacteriati</taxon>
        <taxon>Methanobacteriota</taxon>
        <taxon>Stenosarchaea group</taxon>
        <taxon>Halobacteria</taxon>
        <taxon>Halobacteriales</taxon>
        <taxon>Natrialbaceae</taxon>
        <taxon>Natronolimnobius</taxon>
    </lineage>
</organism>
<name>A0A202E5P8_9EURY</name>
<dbReference type="OrthoDB" id="27447at2157"/>
<proteinExistence type="predicted"/>
<gene>
    <name evidence="5" type="ORF">B2G88_14045</name>
</gene>
<dbReference type="InterPro" id="IPR007050">
    <property type="entry name" value="HTH_bacterioopsin"/>
</dbReference>
<dbReference type="PANTHER" id="PTHR34236:SF1">
    <property type="entry name" value="DIMETHYL SULFOXIDE REDUCTASE TRANSCRIPTIONAL ACTIVATOR"/>
    <property type="match status" value="1"/>
</dbReference>
<evidence type="ECO:0000256" key="2">
    <source>
        <dbReference type="ARBA" id="ARBA00023163"/>
    </source>
</evidence>
<evidence type="ECO:0000313" key="6">
    <source>
        <dbReference type="Proteomes" id="UP000196084"/>
    </source>
</evidence>
<keyword evidence="2" id="KW-0804">Transcription</keyword>